<sequence length="431" mass="45810">MTSWQATPALGRAVIVAAAALALAVVFGDPVLVVLGAPFAISAAIGLCLLPRTEPSVSVQLDHRTLHEGQGTVSRLRVRDGAGVEHVARVSGQAPYVALHPAGGVVGRLLRDPSQSLDLELSPRRWGPRRPAIELVALTSRWAGWRWGPVDLVGSLVQTLPGRAPFDSRAEMPQPQGLVGAHRSRRVGSGSEFSGIRPFAVGDRLRRINWRVSLRTGDLHVVSTRAEEDSAVLVLLDALGDYGSSGGVDGDPSSLDLGVRAAAGLAEHFSRTGDRVGLRVVGPSGQFVGYGAGARHHRVLLGTLAEVRPGIPPDLAADRIKLRAAPGTVVVVLTPLLDEAMLLVIATLVRRGLPIMVVDTLPPDVRPAERPGVAKDVADLAWRMRRMERDDLLDSLAATGCPVVVWRGPGTVDEVLRRLARRAQLPQVGAR</sequence>
<comment type="caution">
    <text evidence="3">The sequence shown here is derived from an EMBL/GenBank/DDBJ whole genome shotgun (WGS) entry which is preliminary data.</text>
</comment>
<evidence type="ECO:0000259" key="2">
    <source>
        <dbReference type="Pfam" id="PF01882"/>
    </source>
</evidence>
<keyword evidence="4" id="KW-1185">Reference proteome</keyword>
<accession>A0ABP5K0E1</accession>
<evidence type="ECO:0000313" key="4">
    <source>
        <dbReference type="Proteomes" id="UP001500575"/>
    </source>
</evidence>
<proteinExistence type="predicted"/>
<protein>
    <submittedName>
        <fullName evidence="3">DUF58 domain-containing protein</fullName>
    </submittedName>
</protein>
<organism evidence="3 4">
    <name type="scientific">Nocardioides bigeumensis</name>
    <dbReference type="NCBI Taxonomy" id="433657"/>
    <lineage>
        <taxon>Bacteria</taxon>
        <taxon>Bacillati</taxon>
        <taxon>Actinomycetota</taxon>
        <taxon>Actinomycetes</taxon>
        <taxon>Propionibacteriales</taxon>
        <taxon>Nocardioidaceae</taxon>
        <taxon>Nocardioides</taxon>
    </lineage>
</organism>
<dbReference type="PANTHER" id="PTHR33608:SF14">
    <property type="entry name" value="POSSIBLE CONSERVED SECRETED PROTEIN"/>
    <property type="match status" value="1"/>
</dbReference>
<name>A0ABP5K0E1_9ACTN</name>
<evidence type="ECO:0000256" key="1">
    <source>
        <dbReference type="SAM" id="MobiDB-lite"/>
    </source>
</evidence>
<dbReference type="RefSeq" id="WP_344303859.1">
    <property type="nucleotide sequence ID" value="NZ_BAAAQQ010000011.1"/>
</dbReference>
<dbReference type="EMBL" id="BAAAQQ010000011">
    <property type="protein sequence ID" value="GAA2125371.1"/>
    <property type="molecule type" value="Genomic_DNA"/>
</dbReference>
<reference evidence="4" key="1">
    <citation type="journal article" date="2019" name="Int. J. Syst. Evol. Microbiol.">
        <title>The Global Catalogue of Microorganisms (GCM) 10K type strain sequencing project: providing services to taxonomists for standard genome sequencing and annotation.</title>
        <authorList>
            <consortium name="The Broad Institute Genomics Platform"/>
            <consortium name="The Broad Institute Genome Sequencing Center for Infectious Disease"/>
            <person name="Wu L."/>
            <person name="Ma J."/>
        </authorList>
    </citation>
    <scope>NUCLEOTIDE SEQUENCE [LARGE SCALE GENOMIC DNA]</scope>
    <source>
        <strain evidence="4">JCM 16021</strain>
    </source>
</reference>
<dbReference type="Pfam" id="PF01882">
    <property type="entry name" value="DUF58"/>
    <property type="match status" value="1"/>
</dbReference>
<dbReference type="PANTHER" id="PTHR33608">
    <property type="entry name" value="BLL2464 PROTEIN"/>
    <property type="match status" value="1"/>
</dbReference>
<evidence type="ECO:0000313" key="3">
    <source>
        <dbReference type="EMBL" id="GAA2125371.1"/>
    </source>
</evidence>
<feature type="domain" description="DUF58" evidence="2">
    <location>
        <begin position="196"/>
        <end position="346"/>
    </location>
</feature>
<dbReference type="Proteomes" id="UP001500575">
    <property type="component" value="Unassembled WGS sequence"/>
</dbReference>
<gene>
    <name evidence="3" type="ORF">GCM10009843_22990</name>
</gene>
<feature type="region of interest" description="Disordered" evidence="1">
    <location>
        <begin position="167"/>
        <end position="186"/>
    </location>
</feature>
<dbReference type="InterPro" id="IPR002881">
    <property type="entry name" value="DUF58"/>
</dbReference>